<dbReference type="GO" id="GO:0006465">
    <property type="term" value="P:signal peptide processing"/>
    <property type="evidence" value="ECO:0007669"/>
    <property type="project" value="UniProtKB-UniRule"/>
</dbReference>
<evidence type="ECO:0000256" key="7">
    <source>
        <dbReference type="ARBA" id="ARBA00023136"/>
    </source>
</evidence>
<keyword evidence="5" id="KW-0735">Signal-anchor</keyword>
<comment type="similarity">
    <text evidence="2 9">Belongs to the SPCS3 family.</text>
</comment>
<evidence type="ECO:0000256" key="6">
    <source>
        <dbReference type="ARBA" id="ARBA00022989"/>
    </source>
</evidence>
<evidence type="ECO:0000313" key="12">
    <source>
        <dbReference type="Proteomes" id="UP000285326"/>
    </source>
</evidence>
<evidence type="ECO:0000313" key="11">
    <source>
        <dbReference type="EMBL" id="RKF79560.1"/>
    </source>
</evidence>
<name>A0A420IYF2_9PEZI</name>
<proteinExistence type="inferred from homology"/>
<dbReference type="PANTHER" id="PTHR12804">
    <property type="entry name" value="MICROSOMAL SIGNAL PEPTIDASE 23 KD SUBUNIT SPC22/23"/>
    <property type="match status" value="1"/>
</dbReference>
<comment type="function">
    <text evidence="8">Essential component of the signal peptidase complex (SPC) which catalyzes the cleavage of N-terminal signal sequences from nascent proteins as they are translocated into the lumen of the endoplasmic reticulum. Essential for the SPC catalytic activity, possibly by stabilizing and positioning the active center of the complex close to the lumenal surface. Essential for viability.</text>
</comment>
<keyword evidence="6 10" id="KW-1133">Transmembrane helix</keyword>
<dbReference type="InterPro" id="IPR007653">
    <property type="entry name" value="SPC3"/>
</dbReference>
<keyword evidence="7 9" id="KW-0472">Membrane</keyword>
<reference evidence="11 12" key="1">
    <citation type="journal article" date="2018" name="BMC Genomics">
        <title>Comparative genome analyses reveal sequence features reflecting distinct modes of host-adaptation between dicot and monocot powdery mildew.</title>
        <authorList>
            <person name="Wu Y."/>
            <person name="Ma X."/>
            <person name="Pan Z."/>
            <person name="Kale S.D."/>
            <person name="Song Y."/>
            <person name="King H."/>
            <person name="Zhang Q."/>
            <person name="Presley C."/>
            <person name="Deng X."/>
            <person name="Wei C.I."/>
            <person name="Xiao S."/>
        </authorList>
    </citation>
    <scope>NUCLEOTIDE SEQUENCE [LARGE SCALE GENOMIC DNA]</scope>
    <source>
        <strain evidence="11">UMSG1</strain>
    </source>
</reference>
<dbReference type="Proteomes" id="UP000285326">
    <property type="component" value="Unassembled WGS sequence"/>
</dbReference>
<comment type="subcellular location">
    <subcellularLocation>
        <location evidence="1">Endoplasmic reticulum membrane</location>
        <topology evidence="1">Single-pass type II membrane protein</topology>
    </subcellularLocation>
</comment>
<gene>
    <name evidence="11" type="ORF">GcM1_201031</name>
</gene>
<dbReference type="GO" id="GO:0005787">
    <property type="term" value="C:signal peptidase complex"/>
    <property type="evidence" value="ECO:0007669"/>
    <property type="project" value="UniProtKB-UniRule"/>
</dbReference>
<protein>
    <recommendedName>
        <fullName evidence="9">Signal peptidase subunit 3</fullName>
    </recommendedName>
</protein>
<feature type="transmembrane region" description="Helical" evidence="10">
    <location>
        <begin position="12"/>
        <end position="33"/>
    </location>
</feature>
<evidence type="ECO:0000256" key="8">
    <source>
        <dbReference type="ARBA" id="ARBA00045670"/>
    </source>
</evidence>
<keyword evidence="3 10" id="KW-0812">Transmembrane</keyword>
<dbReference type="Pfam" id="PF04573">
    <property type="entry name" value="SPC22"/>
    <property type="match status" value="2"/>
</dbReference>
<accession>A0A420IYF2</accession>
<organism evidence="11 12">
    <name type="scientific">Golovinomyces cichoracearum</name>
    <dbReference type="NCBI Taxonomy" id="62708"/>
    <lineage>
        <taxon>Eukaryota</taxon>
        <taxon>Fungi</taxon>
        <taxon>Dikarya</taxon>
        <taxon>Ascomycota</taxon>
        <taxon>Pezizomycotina</taxon>
        <taxon>Leotiomycetes</taxon>
        <taxon>Erysiphales</taxon>
        <taxon>Erysiphaceae</taxon>
        <taxon>Golovinomyces</taxon>
    </lineage>
</organism>
<evidence type="ECO:0000256" key="4">
    <source>
        <dbReference type="ARBA" id="ARBA00022824"/>
    </source>
</evidence>
<evidence type="ECO:0000256" key="10">
    <source>
        <dbReference type="SAM" id="Phobius"/>
    </source>
</evidence>
<evidence type="ECO:0000256" key="9">
    <source>
        <dbReference type="PIRNR" id="PIRNR016089"/>
    </source>
</evidence>
<evidence type="ECO:0000256" key="5">
    <source>
        <dbReference type="ARBA" id="ARBA00022968"/>
    </source>
</evidence>
<evidence type="ECO:0000256" key="2">
    <source>
        <dbReference type="ARBA" id="ARBA00009289"/>
    </source>
</evidence>
<sequence length="221" mass="24830">MHSTTLRLQNVFGFFTTVIFAVAILIASSDLFVHRTPSASISLKEAQVIYGRPHYYSVKKEQYAVIRFSLSTDLSSLFNWNTKQLFVYVTASWPNSTSTEISNEAVIWDTIITNPSADHLLNVGPATLKKLVASSKGRSIDPRRGKLNLKNQKAKYQITSPTRKVADIDNMVLKLNYNVQPWVGALTWTPQIELWRWKNLDGGVSAPFKLPAMKTKANAKV</sequence>
<evidence type="ECO:0000256" key="1">
    <source>
        <dbReference type="ARBA" id="ARBA00004648"/>
    </source>
</evidence>
<dbReference type="AlphaFoldDB" id="A0A420IYF2"/>
<dbReference type="GO" id="GO:0045047">
    <property type="term" value="P:protein targeting to ER"/>
    <property type="evidence" value="ECO:0007669"/>
    <property type="project" value="TreeGrafter"/>
</dbReference>
<evidence type="ECO:0000256" key="3">
    <source>
        <dbReference type="ARBA" id="ARBA00022692"/>
    </source>
</evidence>
<dbReference type="PIRSF" id="PIRSF016089">
    <property type="entry name" value="SPC22"/>
    <property type="match status" value="1"/>
</dbReference>
<dbReference type="PANTHER" id="PTHR12804:SF0">
    <property type="entry name" value="SIGNAL PEPTIDASE COMPLEX SUBUNIT 3"/>
    <property type="match status" value="1"/>
</dbReference>
<keyword evidence="4 9" id="KW-0256">Endoplasmic reticulum</keyword>
<comment type="caution">
    <text evidence="11">The sequence shown here is derived from an EMBL/GenBank/DDBJ whole genome shotgun (WGS) entry which is preliminary data.</text>
</comment>
<dbReference type="EMBL" id="MCBS01020144">
    <property type="protein sequence ID" value="RKF79560.1"/>
    <property type="molecule type" value="Genomic_DNA"/>
</dbReference>